<dbReference type="InterPro" id="IPR025997">
    <property type="entry name" value="SBP_2_dom"/>
</dbReference>
<organism evidence="6 7">
    <name type="scientific">Isoptericola cucumis</name>
    <dbReference type="NCBI Taxonomy" id="1776856"/>
    <lineage>
        <taxon>Bacteria</taxon>
        <taxon>Bacillati</taxon>
        <taxon>Actinomycetota</taxon>
        <taxon>Actinomycetes</taxon>
        <taxon>Micrococcales</taxon>
        <taxon>Promicromonosporaceae</taxon>
        <taxon>Isoptericola</taxon>
    </lineage>
</organism>
<proteinExistence type="inferred from homology"/>
<dbReference type="Gene3D" id="3.40.50.2300">
    <property type="match status" value="2"/>
</dbReference>
<name>A0ABQ2B7C7_9MICO</name>
<evidence type="ECO:0000256" key="4">
    <source>
        <dbReference type="SAM" id="MobiDB-lite"/>
    </source>
</evidence>
<evidence type="ECO:0000256" key="3">
    <source>
        <dbReference type="ARBA" id="ARBA00022729"/>
    </source>
</evidence>
<reference evidence="7" key="1">
    <citation type="journal article" date="2019" name="Int. J. Syst. Evol. Microbiol.">
        <title>The Global Catalogue of Microorganisms (GCM) 10K type strain sequencing project: providing services to taxonomists for standard genome sequencing and annotation.</title>
        <authorList>
            <consortium name="The Broad Institute Genomics Platform"/>
            <consortium name="The Broad Institute Genome Sequencing Center for Infectious Disease"/>
            <person name="Wu L."/>
            <person name="Ma J."/>
        </authorList>
    </citation>
    <scope>NUCLEOTIDE SEQUENCE [LARGE SCALE GENOMIC DNA]</scope>
    <source>
        <strain evidence="7">CCM 8653</strain>
    </source>
</reference>
<accession>A0ABQ2B7C7</accession>
<evidence type="ECO:0000313" key="6">
    <source>
        <dbReference type="EMBL" id="GGI08093.1"/>
    </source>
</evidence>
<evidence type="ECO:0000256" key="1">
    <source>
        <dbReference type="ARBA" id="ARBA00004196"/>
    </source>
</evidence>
<dbReference type="EMBL" id="BMDG01000006">
    <property type="protein sequence ID" value="GGI08093.1"/>
    <property type="molecule type" value="Genomic_DNA"/>
</dbReference>
<dbReference type="CDD" id="cd06309">
    <property type="entry name" value="PBP1_galactofuranose_YtfQ-like"/>
    <property type="match status" value="1"/>
</dbReference>
<gene>
    <name evidence="6" type="ORF">GCM10007368_19430</name>
</gene>
<dbReference type="InterPro" id="IPR028082">
    <property type="entry name" value="Peripla_BP_I"/>
</dbReference>
<dbReference type="SUPFAM" id="SSF53822">
    <property type="entry name" value="Periplasmic binding protein-like I"/>
    <property type="match status" value="1"/>
</dbReference>
<comment type="caution">
    <text evidence="6">The sequence shown here is derived from an EMBL/GenBank/DDBJ whole genome shotgun (WGS) entry which is preliminary data.</text>
</comment>
<keyword evidence="3" id="KW-0732">Signal</keyword>
<evidence type="ECO:0000313" key="7">
    <source>
        <dbReference type="Proteomes" id="UP000632535"/>
    </source>
</evidence>
<sequence>MTGHNTHYVNGHNAVPAGGSELTHGPEAPVGRRLKEENMGRNFRRAGAAVLAALTTTALVACSSEQAPQAEENGGGGDDAATETISIGFSQVGAESGWRAANTKSIQDTLTAENGFDLKFSDAQQKQENQIQAIRSYIQQGVDVIAFSPVVETGWDAVLEEAKAASIPVILTDRAVDSEDESLYESFIGSDFVLEGEMAGDWAVEQYDGEGFKAVELQGTTGAAPMIDRQQGFADAIAGSDIEMIDSQTGNFTRTEGKQVMEGFLQKYDDIDLVFAHNDDMGLGAIEAIEAAGKVPGKDIKIITVDAVKDGMQALADGKINYIVECNPLLGPDLAEIAKKVVAGEEVQKRIVVEDQAFDQEAAKEALPDRQY</sequence>
<comment type="similarity">
    <text evidence="2">Belongs to the bacterial solute-binding protein 2 family.</text>
</comment>
<comment type="subcellular location">
    <subcellularLocation>
        <location evidence="1">Cell envelope</location>
    </subcellularLocation>
</comment>
<dbReference type="Pfam" id="PF13407">
    <property type="entry name" value="Peripla_BP_4"/>
    <property type="match status" value="1"/>
</dbReference>
<keyword evidence="7" id="KW-1185">Reference proteome</keyword>
<feature type="region of interest" description="Disordered" evidence="4">
    <location>
        <begin position="1"/>
        <end position="28"/>
    </location>
</feature>
<evidence type="ECO:0000259" key="5">
    <source>
        <dbReference type="Pfam" id="PF13407"/>
    </source>
</evidence>
<dbReference type="PANTHER" id="PTHR46847:SF3">
    <property type="entry name" value="GALACTOFURANOSE-BINDING PROTEIN YTFQ"/>
    <property type="match status" value="1"/>
</dbReference>
<dbReference type="Proteomes" id="UP000632535">
    <property type="component" value="Unassembled WGS sequence"/>
</dbReference>
<evidence type="ECO:0000256" key="2">
    <source>
        <dbReference type="ARBA" id="ARBA00007639"/>
    </source>
</evidence>
<feature type="domain" description="Periplasmic binding protein" evidence="5">
    <location>
        <begin position="87"/>
        <end position="346"/>
    </location>
</feature>
<protein>
    <submittedName>
        <fullName evidence="6">LacI family transcriptional regulator</fullName>
    </submittedName>
</protein>
<dbReference type="PANTHER" id="PTHR46847">
    <property type="entry name" value="D-ALLOSE-BINDING PERIPLASMIC PROTEIN-RELATED"/>
    <property type="match status" value="1"/>
</dbReference>